<name>A0A8S3SXH8_MYTED</name>
<accession>A0A8S3SXH8</accession>
<sequence length="323" mass="37481">MDVQTLFKVQGPAITTAIEGAADVDFVHCLPCREWPSIAKRWLHRSRCFKWPSSDLITEAIHEGVLLVPVGKHNMIEGRCSEKVGKQLGIFIEKLLLGNIWEVLLSVDLLSDLRRTTCYISKPLTVISEFDKALISLNIPDCTRWIDDISFRSLSFFVYKIQNENCPTFVKNIYSIALLDLCKRKATSIKMRLVDSQHSSNKQYYSRYKQCLFHLLLNLNNDAVSGWLLLAAFFYTCHDFRKMNAIHQLSEEILSRDLYTVSDFMDLSAIKQATFEKPLVPSKQFLKRFRHSLIRCFQVQRNEENAESFIFTKTCPFTERIFL</sequence>
<dbReference type="EMBL" id="CAJPWZ010001681">
    <property type="protein sequence ID" value="CAG2221467.1"/>
    <property type="molecule type" value="Genomic_DNA"/>
</dbReference>
<dbReference type="AlphaFoldDB" id="A0A8S3SXH8"/>
<gene>
    <name evidence="1" type="ORF">MEDL_34873</name>
</gene>
<keyword evidence="2" id="KW-1185">Reference proteome</keyword>
<dbReference type="Proteomes" id="UP000683360">
    <property type="component" value="Unassembled WGS sequence"/>
</dbReference>
<organism evidence="1 2">
    <name type="scientific">Mytilus edulis</name>
    <name type="common">Blue mussel</name>
    <dbReference type="NCBI Taxonomy" id="6550"/>
    <lineage>
        <taxon>Eukaryota</taxon>
        <taxon>Metazoa</taxon>
        <taxon>Spiralia</taxon>
        <taxon>Lophotrochozoa</taxon>
        <taxon>Mollusca</taxon>
        <taxon>Bivalvia</taxon>
        <taxon>Autobranchia</taxon>
        <taxon>Pteriomorphia</taxon>
        <taxon>Mytilida</taxon>
        <taxon>Mytiloidea</taxon>
        <taxon>Mytilidae</taxon>
        <taxon>Mytilinae</taxon>
        <taxon>Mytilus</taxon>
    </lineage>
</organism>
<evidence type="ECO:0008006" key="3">
    <source>
        <dbReference type="Google" id="ProtNLM"/>
    </source>
</evidence>
<proteinExistence type="predicted"/>
<evidence type="ECO:0000313" key="1">
    <source>
        <dbReference type="EMBL" id="CAG2221467.1"/>
    </source>
</evidence>
<protein>
    <recommendedName>
        <fullName evidence="3">Mab-21-like HhH/H2TH-like domain-containing protein</fullName>
    </recommendedName>
</protein>
<evidence type="ECO:0000313" key="2">
    <source>
        <dbReference type="Proteomes" id="UP000683360"/>
    </source>
</evidence>
<comment type="caution">
    <text evidence="1">The sequence shown here is derived from an EMBL/GenBank/DDBJ whole genome shotgun (WGS) entry which is preliminary data.</text>
</comment>
<reference evidence="1" key="1">
    <citation type="submission" date="2021-03" db="EMBL/GenBank/DDBJ databases">
        <authorList>
            <person name="Bekaert M."/>
        </authorList>
    </citation>
    <scope>NUCLEOTIDE SEQUENCE</scope>
</reference>
<dbReference type="OrthoDB" id="6054650at2759"/>